<sequence length="613" mass="67702">MTTFSSKHHIHQLKRCYILLILFIIFRSHTSNAQFNHKNVQTNNIGQNWKRDTGGLPPNSTTTPNNAPTNTPITTPITTPLRINLTFEKSLMQWNFPIEVGTPPQPINMTIGTTSNLLWVVSEFCMNSSGNACKDRTTNFFDTSLSNTISGDYPEFTIKYIKGSVLSGVEANDTIIINKQTFEQLGIGLPIDINGTENVIIPVTTSGQIGLMPYQNNQIVGMALSMSSENAGLGGIITLGGINSEYIIGNNESNIVYQHLPQITDQNQQFSINVTNVYINNNPINLPGLVWFDSGIQNIQLDDNSAKIIINNLPGGNYSNGIATVDCNISNTFGLFFEIANQKWRLPSSVISKNSISGTNKCESIITGGANDGSWIFGSAFITNFYMVFDQKNSQFGIASRSDINYGPTPISQAKILVQVPDLHYVNFGVVCLKITDQEGKTQAFTLENIDPNGYYHLGDNYLAQEGFNYSIGFYTGPPSNNLNCSGKIAILTPYFKANVITGLWDINRKDYSVGIKVQIPNGTKCLHMSIRLTDNSFDTRYFPIDGNGIVIDGYYHINDPSAYVSFVYTFEAYDDYKSESSICWGNLIARHPNLSPDITNDPWAVPLNGIVS</sequence>
<keyword evidence="2" id="KW-1185">Reference proteome</keyword>
<gene>
    <name evidence="1" type="ORF">DHETER_LOCUS1358</name>
</gene>
<protein>
    <submittedName>
        <fullName evidence="1">4604_t:CDS:1</fullName>
    </submittedName>
</protein>
<dbReference type="Proteomes" id="UP000789702">
    <property type="component" value="Unassembled WGS sequence"/>
</dbReference>
<reference evidence="1" key="1">
    <citation type="submission" date="2021-06" db="EMBL/GenBank/DDBJ databases">
        <authorList>
            <person name="Kallberg Y."/>
            <person name="Tangrot J."/>
            <person name="Rosling A."/>
        </authorList>
    </citation>
    <scope>NUCLEOTIDE SEQUENCE</scope>
    <source>
        <strain evidence="1">IL203A</strain>
    </source>
</reference>
<accession>A0ACA9KB56</accession>
<proteinExistence type="predicted"/>
<comment type="caution">
    <text evidence="1">The sequence shown here is derived from an EMBL/GenBank/DDBJ whole genome shotgun (WGS) entry which is preliminary data.</text>
</comment>
<name>A0ACA9KB56_9GLOM</name>
<organism evidence="1 2">
    <name type="scientific">Dentiscutata heterogama</name>
    <dbReference type="NCBI Taxonomy" id="1316150"/>
    <lineage>
        <taxon>Eukaryota</taxon>
        <taxon>Fungi</taxon>
        <taxon>Fungi incertae sedis</taxon>
        <taxon>Mucoromycota</taxon>
        <taxon>Glomeromycotina</taxon>
        <taxon>Glomeromycetes</taxon>
        <taxon>Diversisporales</taxon>
        <taxon>Gigasporaceae</taxon>
        <taxon>Dentiscutata</taxon>
    </lineage>
</organism>
<evidence type="ECO:0000313" key="1">
    <source>
        <dbReference type="EMBL" id="CAG8462729.1"/>
    </source>
</evidence>
<dbReference type="EMBL" id="CAJVPU010000811">
    <property type="protein sequence ID" value="CAG8462729.1"/>
    <property type="molecule type" value="Genomic_DNA"/>
</dbReference>
<evidence type="ECO:0000313" key="2">
    <source>
        <dbReference type="Proteomes" id="UP000789702"/>
    </source>
</evidence>